<keyword evidence="1" id="KW-0812">Transmembrane</keyword>
<name>A0A1F5E694_9BACT</name>
<dbReference type="EMBL" id="MEZK01000015">
    <property type="protein sequence ID" value="OGD62851.1"/>
    <property type="molecule type" value="Genomic_DNA"/>
</dbReference>
<keyword evidence="1" id="KW-1133">Transmembrane helix</keyword>
<keyword evidence="1" id="KW-0472">Membrane</keyword>
<sequence>MNTKVFFYYTPFAHLQLLEQLQIGLAKRLAILYFLCTHLAIITLILILFLMSKDKLYSRKISYLTIGLKNQAHQLAVIYRR</sequence>
<organism evidence="2 3">
    <name type="scientific">Candidatus Beckwithbacteria bacterium RBG_13_42_9</name>
    <dbReference type="NCBI Taxonomy" id="1797457"/>
    <lineage>
        <taxon>Bacteria</taxon>
        <taxon>Candidatus Beckwithiibacteriota</taxon>
    </lineage>
</organism>
<dbReference type="AlphaFoldDB" id="A0A1F5E694"/>
<evidence type="ECO:0000313" key="2">
    <source>
        <dbReference type="EMBL" id="OGD62851.1"/>
    </source>
</evidence>
<comment type="caution">
    <text evidence="2">The sequence shown here is derived from an EMBL/GenBank/DDBJ whole genome shotgun (WGS) entry which is preliminary data.</text>
</comment>
<proteinExistence type="predicted"/>
<feature type="transmembrane region" description="Helical" evidence="1">
    <location>
        <begin position="30"/>
        <end position="51"/>
    </location>
</feature>
<accession>A0A1F5E694</accession>
<dbReference type="STRING" id="1797457.A2160_05700"/>
<dbReference type="Proteomes" id="UP000177006">
    <property type="component" value="Unassembled WGS sequence"/>
</dbReference>
<protein>
    <submittedName>
        <fullName evidence="2">Uncharacterized protein</fullName>
    </submittedName>
</protein>
<evidence type="ECO:0000256" key="1">
    <source>
        <dbReference type="SAM" id="Phobius"/>
    </source>
</evidence>
<reference evidence="2 3" key="1">
    <citation type="journal article" date="2016" name="Nat. Commun.">
        <title>Thousands of microbial genomes shed light on interconnected biogeochemical processes in an aquifer system.</title>
        <authorList>
            <person name="Anantharaman K."/>
            <person name="Brown C.T."/>
            <person name="Hug L.A."/>
            <person name="Sharon I."/>
            <person name="Castelle C.J."/>
            <person name="Probst A.J."/>
            <person name="Thomas B.C."/>
            <person name="Singh A."/>
            <person name="Wilkins M.J."/>
            <person name="Karaoz U."/>
            <person name="Brodie E.L."/>
            <person name="Williams K.H."/>
            <person name="Hubbard S.S."/>
            <person name="Banfield J.F."/>
        </authorList>
    </citation>
    <scope>NUCLEOTIDE SEQUENCE [LARGE SCALE GENOMIC DNA]</scope>
</reference>
<gene>
    <name evidence="2" type="ORF">A2160_05700</name>
</gene>
<evidence type="ECO:0000313" key="3">
    <source>
        <dbReference type="Proteomes" id="UP000177006"/>
    </source>
</evidence>